<dbReference type="Gene3D" id="3.30.930.10">
    <property type="entry name" value="Bira Bifunctional Protein, Domain 2"/>
    <property type="match status" value="2"/>
</dbReference>
<dbReference type="PANTHER" id="PTHR42753:SF2">
    <property type="entry name" value="PROLINE--TRNA LIGASE"/>
    <property type="match status" value="1"/>
</dbReference>
<dbReference type="GO" id="GO:0140096">
    <property type="term" value="F:catalytic activity, acting on a protein"/>
    <property type="evidence" value="ECO:0007669"/>
    <property type="project" value="UniProtKB-ARBA"/>
</dbReference>
<dbReference type="InterPro" id="IPR004500">
    <property type="entry name" value="Pro-tRNA-synth_IIa_bac-type"/>
</dbReference>
<dbReference type="SUPFAM" id="SSF52954">
    <property type="entry name" value="Class II aaRS ABD-related"/>
    <property type="match status" value="1"/>
</dbReference>
<keyword evidence="6 12" id="KW-0067">ATP-binding</keyword>
<dbReference type="PIRSF" id="PIRSF001535">
    <property type="entry name" value="ProRS_1"/>
    <property type="match status" value="1"/>
</dbReference>
<dbReference type="InterPro" id="IPR004154">
    <property type="entry name" value="Anticodon-bd"/>
</dbReference>
<dbReference type="GO" id="GO:0006433">
    <property type="term" value="P:prolyl-tRNA aminoacylation"/>
    <property type="evidence" value="ECO:0007669"/>
    <property type="project" value="UniProtKB-UniRule"/>
</dbReference>
<keyword evidence="7 12" id="KW-0648">Protein biosynthesis</keyword>
<dbReference type="InterPro" id="IPR007214">
    <property type="entry name" value="YbaK/aa-tRNA-synth-assoc-dom"/>
</dbReference>
<evidence type="ECO:0000313" key="14">
    <source>
        <dbReference type="EMBL" id="GIN94717.1"/>
    </source>
</evidence>
<evidence type="ECO:0000256" key="5">
    <source>
        <dbReference type="ARBA" id="ARBA00022741"/>
    </source>
</evidence>
<evidence type="ECO:0000256" key="11">
    <source>
        <dbReference type="ARBA" id="ARBA00060755"/>
    </source>
</evidence>
<evidence type="ECO:0000259" key="13">
    <source>
        <dbReference type="PROSITE" id="PS50862"/>
    </source>
</evidence>
<keyword evidence="17" id="KW-1185">Reference proteome</keyword>
<dbReference type="InterPro" id="IPR036754">
    <property type="entry name" value="YbaK/aa-tRNA-synt-asso_dom_sf"/>
</dbReference>
<evidence type="ECO:0000256" key="3">
    <source>
        <dbReference type="ARBA" id="ARBA00022490"/>
    </source>
</evidence>
<dbReference type="PRINTS" id="PR01046">
    <property type="entry name" value="TRNASYNTHPRO"/>
</dbReference>
<dbReference type="GO" id="GO:0002161">
    <property type="term" value="F:aminoacyl-tRNA deacylase activity"/>
    <property type="evidence" value="ECO:0007669"/>
    <property type="project" value="InterPro"/>
</dbReference>
<dbReference type="FunFam" id="3.40.50.800:FF:000011">
    <property type="entry name" value="Proline--tRNA ligase"/>
    <property type="match status" value="1"/>
</dbReference>
<dbReference type="Pfam" id="PF00587">
    <property type="entry name" value="tRNA-synt_2b"/>
    <property type="match status" value="1"/>
</dbReference>
<sequence length="568" mass="63734">MRQSMTLIPTLRELPSDAEIKSHQLLLRAGFIKQIASGVYSYLPLAKRALDNIGQIIREEMENAGAAELLLPALQPAELWQSSGRWYTYGDELMRMHDRHDRSFALGPTHEEVITSIVSDAVPSYKRLPVTLYQIQTKFRDEKRPRFGLLRGREFIMKDAYSFHTSAESLDDVYQKMYQAYTNIFTRCGLDFRAVLADSGAIGGKDTQEFMVLSEIGEDTIAYSDGSSYAANIEMAEVHQEYEKSNEPEQELSKVETPGQKTISEVSEFLNVQASNIIKSLVLIVDEEPVMVLVRGDHEINDIKVKNALNATSVEFADEERTKELLNCSFGSIGPVNLPATLKIVADKAIEAMVNAVCGANEDDYHYMNVVPGRDFTVEKFVDLRFIQEGDPSPDGKGTIKFARGIEVGHIFKLGTKYSEAMSAIYLDENGKSSPYLMGCYGIGVSRTLSAVAEQFNDENGLIWPANIAPYHIHLIPVNMKDSDQENLAEKLYRELKENRYNVLLDDRNERPGVKFKDSDLIGMPVRVTVGKKAAEGIVEVKVRKSGEMQEVKAEDLLQVLTNIFKEL</sequence>
<evidence type="ECO:0000256" key="6">
    <source>
        <dbReference type="ARBA" id="ARBA00022840"/>
    </source>
</evidence>
<evidence type="ECO:0000313" key="16">
    <source>
        <dbReference type="Proteomes" id="UP000287296"/>
    </source>
</evidence>
<dbReference type="EMBL" id="QYTW02000003">
    <property type="protein sequence ID" value="RST60736.1"/>
    <property type="molecule type" value="Genomic_DNA"/>
</dbReference>
<accession>A0A429XBD0</accession>
<dbReference type="AlphaFoldDB" id="A0A429XBD0"/>
<dbReference type="CDD" id="cd00861">
    <property type="entry name" value="ProRS_anticodon_short"/>
    <property type="match status" value="1"/>
</dbReference>
<dbReference type="PROSITE" id="PS50862">
    <property type="entry name" value="AA_TRNA_LIGASE_II"/>
    <property type="match status" value="1"/>
</dbReference>
<dbReference type="InterPro" id="IPR044140">
    <property type="entry name" value="ProRS_anticodon_short"/>
</dbReference>
<dbReference type="GO" id="GO:0004827">
    <property type="term" value="F:proline-tRNA ligase activity"/>
    <property type="evidence" value="ECO:0007669"/>
    <property type="project" value="UniProtKB-UniRule"/>
</dbReference>
<dbReference type="EMBL" id="BORJ01000001">
    <property type="protein sequence ID" value="GIN94717.1"/>
    <property type="molecule type" value="Genomic_DNA"/>
</dbReference>
<dbReference type="OrthoDB" id="9809052at2"/>
<keyword evidence="5 12" id="KW-0547">Nucleotide-binding</keyword>
<dbReference type="InterPro" id="IPR002314">
    <property type="entry name" value="aa-tRNA-synt_IIb"/>
</dbReference>
<dbReference type="InterPro" id="IPR002316">
    <property type="entry name" value="Pro-tRNA-ligase_IIa"/>
</dbReference>
<dbReference type="NCBIfam" id="TIGR00409">
    <property type="entry name" value="proS_fam_II"/>
    <property type="match status" value="1"/>
</dbReference>
<dbReference type="Proteomes" id="UP000287296">
    <property type="component" value="Unassembled WGS sequence"/>
</dbReference>
<dbReference type="CDD" id="cd00779">
    <property type="entry name" value="ProRS_core_prok"/>
    <property type="match status" value="1"/>
</dbReference>
<dbReference type="RefSeq" id="WP_120115144.1">
    <property type="nucleotide sequence ID" value="NZ_BORJ01000001.1"/>
</dbReference>
<comment type="function">
    <text evidence="10 12">Catalyzes the attachment of proline to tRNA(Pro) in a two-step reaction: proline is first activated by ATP to form Pro-AMP and then transferred to the acceptor end of tRNA(Pro). As ProRS can inadvertently accommodate and process non-cognate amino acids such as alanine and cysteine, to avoid such errors it has two additional distinct editing activities against alanine. One activity is designated as 'pretransfer' editing and involves the tRNA(Pro)-independent hydrolysis of activated Ala-AMP. The other activity is designated 'posttransfer' editing and involves deacylation of mischarged Ala-tRNA(Pro). The misacylated Cys-tRNA(Pro) is not edited by ProRS.</text>
</comment>
<evidence type="ECO:0000256" key="8">
    <source>
        <dbReference type="ARBA" id="ARBA00023146"/>
    </source>
</evidence>
<reference evidence="15 16" key="1">
    <citation type="submission" date="2018-12" db="EMBL/GenBank/DDBJ databases">
        <authorList>
            <person name="Sun L."/>
            <person name="Chen Z."/>
        </authorList>
    </citation>
    <scope>NUCLEOTIDE SEQUENCE [LARGE SCALE GENOMIC DNA]</scope>
    <source>
        <strain evidence="15 16">LMG 29736</strain>
    </source>
</reference>
<dbReference type="HAMAP" id="MF_01569">
    <property type="entry name" value="Pro_tRNA_synth_type1"/>
    <property type="match status" value="1"/>
</dbReference>
<dbReference type="InterPro" id="IPR050062">
    <property type="entry name" value="Pro-tRNA_synthetase"/>
</dbReference>
<comment type="domain">
    <text evidence="12">Consists of three domains: the N-terminal catalytic domain, the editing domain and the C-terminal anticodon-binding domain.</text>
</comment>
<dbReference type="FunFam" id="3.30.930.10:FF:000043">
    <property type="entry name" value="Proline--tRNA ligase"/>
    <property type="match status" value="1"/>
</dbReference>
<dbReference type="FunFam" id="3.30.930.10:FF:000065">
    <property type="entry name" value="Proline--tRNA ligase"/>
    <property type="match status" value="1"/>
</dbReference>
<keyword evidence="8 12" id="KW-0030">Aminoacyl-tRNA synthetase</keyword>
<comment type="similarity">
    <text evidence="11 12">Belongs to the class-II aminoacyl-tRNA synthetase family. ProS type 1 subfamily.</text>
</comment>
<dbReference type="GO" id="GO:0005829">
    <property type="term" value="C:cytosol"/>
    <property type="evidence" value="ECO:0007669"/>
    <property type="project" value="TreeGrafter"/>
</dbReference>
<dbReference type="CDD" id="cd04334">
    <property type="entry name" value="ProRS-INS"/>
    <property type="match status" value="1"/>
</dbReference>
<dbReference type="Proteomes" id="UP000680670">
    <property type="component" value="Unassembled WGS sequence"/>
</dbReference>
<dbReference type="InterPro" id="IPR006195">
    <property type="entry name" value="aa-tRNA-synth_II"/>
</dbReference>
<dbReference type="GO" id="GO:0005524">
    <property type="term" value="F:ATP binding"/>
    <property type="evidence" value="ECO:0007669"/>
    <property type="project" value="UniProtKB-UniRule"/>
</dbReference>
<keyword evidence="3 12" id="KW-0963">Cytoplasm</keyword>
<reference evidence="14 17" key="2">
    <citation type="submission" date="2021-03" db="EMBL/GenBank/DDBJ databases">
        <title>Antimicrobial resistance genes in bacteria isolated from Japanese honey, and their potential for conferring macrolide and lincosamide resistance in the American foulbrood pathogen Paenibacillus larvae.</title>
        <authorList>
            <person name="Okamoto M."/>
            <person name="Kumagai M."/>
            <person name="Kanamori H."/>
            <person name="Takamatsu D."/>
        </authorList>
    </citation>
    <scope>NUCLEOTIDE SEQUENCE [LARGE SCALE GENOMIC DNA]</scope>
    <source>
        <strain evidence="14 17">J6TS1</strain>
    </source>
</reference>
<comment type="caution">
    <text evidence="15">The sequence shown here is derived from an EMBL/GenBank/DDBJ whole genome shotgun (WGS) entry which is preliminary data.</text>
</comment>
<evidence type="ECO:0000256" key="12">
    <source>
        <dbReference type="HAMAP-Rule" id="MF_01569"/>
    </source>
</evidence>
<evidence type="ECO:0000256" key="1">
    <source>
        <dbReference type="ARBA" id="ARBA00004496"/>
    </source>
</evidence>
<dbReference type="GO" id="GO:0016740">
    <property type="term" value="F:transferase activity"/>
    <property type="evidence" value="ECO:0007669"/>
    <property type="project" value="UniProtKB-ARBA"/>
</dbReference>
<dbReference type="NCBIfam" id="NF006625">
    <property type="entry name" value="PRK09194.1"/>
    <property type="match status" value="1"/>
</dbReference>
<evidence type="ECO:0000256" key="4">
    <source>
        <dbReference type="ARBA" id="ARBA00022598"/>
    </source>
</evidence>
<keyword evidence="4 12" id="KW-0436">Ligase</keyword>
<evidence type="ECO:0000256" key="2">
    <source>
        <dbReference type="ARBA" id="ARBA00011738"/>
    </source>
</evidence>
<evidence type="ECO:0000313" key="17">
    <source>
        <dbReference type="Proteomes" id="UP000680670"/>
    </source>
</evidence>
<evidence type="ECO:0000256" key="9">
    <source>
        <dbReference type="ARBA" id="ARBA00047671"/>
    </source>
</evidence>
<dbReference type="InterPro" id="IPR036621">
    <property type="entry name" value="Anticodon-bd_dom_sf"/>
</dbReference>
<name>A0A429XBD0_SIMTE</name>
<evidence type="ECO:0000313" key="15">
    <source>
        <dbReference type="EMBL" id="RST60736.1"/>
    </source>
</evidence>
<dbReference type="EC" id="6.1.1.15" evidence="12"/>
<dbReference type="InterPro" id="IPR023717">
    <property type="entry name" value="Pro-tRNA-Synthase_IIa_type1"/>
</dbReference>
<proteinExistence type="inferred from homology"/>
<dbReference type="Pfam" id="PF03129">
    <property type="entry name" value="HGTP_anticodon"/>
    <property type="match status" value="1"/>
</dbReference>
<dbReference type="InterPro" id="IPR045864">
    <property type="entry name" value="aa-tRNA-synth_II/BPL/LPL"/>
</dbReference>
<comment type="catalytic activity">
    <reaction evidence="9 12">
        <text>tRNA(Pro) + L-proline + ATP = L-prolyl-tRNA(Pro) + AMP + diphosphate</text>
        <dbReference type="Rhea" id="RHEA:14305"/>
        <dbReference type="Rhea" id="RHEA-COMP:9700"/>
        <dbReference type="Rhea" id="RHEA-COMP:9702"/>
        <dbReference type="ChEBI" id="CHEBI:30616"/>
        <dbReference type="ChEBI" id="CHEBI:33019"/>
        <dbReference type="ChEBI" id="CHEBI:60039"/>
        <dbReference type="ChEBI" id="CHEBI:78442"/>
        <dbReference type="ChEBI" id="CHEBI:78532"/>
        <dbReference type="ChEBI" id="CHEBI:456215"/>
        <dbReference type="EC" id="6.1.1.15"/>
    </reaction>
</comment>
<dbReference type="SUPFAM" id="SSF55826">
    <property type="entry name" value="YbaK/ProRS associated domain"/>
    <property type="match status" value="1"/>
</dbReference>
<dbReference type="SUPFAM" id="SSF55681">
    <property type="entry name" value="Class II aaRS and biotin synthetases"/>
    <property type="match status" value="1"/>
</dbReference>
<dbReference type="Pfam" id="PF04073">
    <property type="entry name" value="tRNA_edit"/>
    <property type="match status" value="1"/>
</dbReference>
<evidence type="ECO:0000256" key="10">
    <source>
        <dbReference type="ARBA" id="ARBA00053664"/>
    </source>
</evidence>
<dbReference type="InterPro" id="IPR033730">
    <property type="entry name" value="ProRS_core_prok"/>
</dbReference>
<organism evidence="15 16">
    <name type="scientific">Siminovitchia terrae</name>
    <name type="common">Bacillus terrae</name>
    <dbReference type="NCBI Taxonomy" id="1914933"/>
    <lineage>
        <taxon>Bacteria</taxon>
        <taxon>Bacillati</taxon>
        <taxon>Bacillota</taxon>
        <taxon>Bacilli</taxon>
        <taxon>Bacillales</taxon>
        <taxon>Bacillaceae</taxon>
        <taxon>Siminovitchia</taxon>
    </lineage>
</organism>
<protein>
    <recommendedName>
        <fullName evidence="12">Proline--tRNA ligase</fullName>
        <ecNumber evidence="12">6.1.1.15</ecNumber>
    </recommendedName>
    <alternativeName>
        <fullName evidence="12">Prolyl-tRNA synthetase</fullName>
        <shortName evidence="12">ProRS</shortName>
    </alternativeName>
</protein>
<evidence type="ECO:0000256" key="7">
    <source>
        <dbReference type="ARBA" id="ARBA00022917"/>
    </source>
</evidence>
<comment type="subcellular location">
    <subcellularLocation>
        <location evidence="1 12">Cytoplasm</location>
    </subcellularLocation>
</comment>
<feature type="domain" description="Aminoacyl-transfer RNA synthetases class-II family profile" evidence="13">
    <location>
        <begin position="52"/>
        <end position="465"/>
    </location>
</feature>
<dbReference type="PANTHER" id="PTHR42753">
    <property type="entry name" value="MITOCHONDRIAL RIBOSOME PROTEIN L39/PROLYL-TRNA LIGASE FAMILY MEMBER"/>
    <property type="match status" value="1"/>
</dbReference>
<comment type="subunit">
    <text evidence="2 12">Homodimer.</text>
</comment>
<gene>
    <name evidence="12" type="primary">proS</name>
    <name evidence="14" type="synonym">proS1</name>
    <name evidence="15" type="ORF">D5F11_005145</name>
    <name evidence="14" type="ORF">J6TS1_05870</name>
</gene>
<dbReference type="Gene3D" id="3.40.50.800">
    <property type="entry name" value="Anticodon-binding domain"/>
    <property type="match status" value="1"/>
</dbReference>